<keyword evidence="2" id="KW-1185">Reference proteome</keyword>
<accession>A0A4U8UPM2</accession>
<evidence type="ECO:0000313" key="2">
    <source>
        <dbReference type="Proteomes" id="UP000298663"/>
    </source>
</evidence>
<organism evidence="1 2">
    <name type="scientific">Steinernema carpocapsae</name>
    <name type="common">Entomopathogenic nematode</name>
    <dbReference type="NCBI Taxonomy" id="34508"/>
    <lineage>
        <taxon>Eukaryota</taxon>
        <taxon>Metazoa</taxon>
        <taxon>Ecdysozoa</taxon>
        <taxon>Nematoda</taxon>
        <taxon>Chromadorea</taxon>
        <taxon>Rhabditida</taxon>
        <taxon>Tylenchina</taxon>
        <taxon>Panagrolaimomorpha</taxon>
        <taxon>Strongyloidoidea</taxon>
        <taxon>Steinernematidae</taxon>
        <taxon>Steinernema</taxon>
    </lineage>
</organism>
<sequence length="128" mass="13705">MLFSLAIRSLGSHQENLNLLHSNHSLLPNATATSCAACGGGVRRRRRLRRAARKLVATCAAFSRAATDAAAACGCVFAEGGHEVATSSCGCGDCVRRRRMLRRAAKKLVATSYVRREAVDKAAFQVEN</sequence>
<comment type="caution">
    <text evidence="1">The sequence shown here is derived from an EMBL/GenBank/DDBJ whole genome shotgun (WGS) entry which is preliminary data.</text>
</comment>
<dbReference type="AlphaFoldDB" id="A0A4U8UPM2"/>
<dbReference type="EMBL" id="CM016762">
    <property type="protein sequence ID" value="TMS34901.1"/>
    <property type="molecule type" value="Genomic_DNA"/>
</dbReference>
<dbReference type="Proteomes" id="UP000298663">
    <property type="component" value="Chromosome X"/>
</dbReference>
<gene>
    <name evidence="1" type="ORF">L596_002400</name>
</gene>
<reference evidence="1 2" key="1">
    <citation type="journal article" date="2015" name="Genome Biol.">
        <title>Comparative genomics of Steinernema reveals deeply conserved gene regulatory networks.</title>
        <authorList>
            <person name="Dillman A.R."/>
            <person name="Macchietto M."/>
            <person name="Porter C.F."/>
            <person name="Rogers A."/>
            <person name="Williams B."/>
            <person name="Antoshechkin I."/>
            <person name="Lee M.M."/>
            <person name="Goodwin Z."/>
            <person name="Lu X."/>
            <person name="Lewis E.E."/>
            <person name="Goodrich-Blair H."/>
            <person name="Stock S.P."/>
            <person name="Adams B.J."/>
            <person name="Sternberg P.W."/>
            <person name="Mortazavi A."/>
        </authorList>
    </citation>
    <scope>NUCLEOTIDE SEQUENCE [LARGE SCALE GENOMIC DNA]</scope>
    <source>
        <strain evidence="1 2">ALL</strain>
    </source>
</reference>
<name>A0A4U8UPM2_STECR</name>
<protein>
    <submittedName>
        <fullName evidence="1">Uncharacterized protein</fullName>
    </submittedName>
</protein>
<proteinExistence type="predicted"/>
<reference evidence="1 2" key="2">
    <citation type="journal article" date="2019" name="G3 (Bethesda)">
        <title>Hybrid Assembly of the Genome of the Entomopathogenic Nematode Steinernema carpocapsae Identifies the X-Chromosome.</title>
        <authorList>
            <person name="Serra L."/>
            <person name="Macchietto M."/>
            <person name="Macias-Munoz A."/>
            <person name="McGill C.J."/>
            <person name="Rodriguez I.M."/>
            <person name="Rodriguez B."/>
            <person name="Murad R."/>
            <person name="Mortazavi A."/>
        </authorList>
    </citation>
    <scope>NUCLEOTIDE SEQUENCE [LARGE SCALE GENOMIC DNA]</scope>
    <source>
        <strain evidence="1 2">ALL</strain>
    </source>
</reference>
<dbReference type="EMBL" id="AZBU02000001">
    <property type="protein sequence ID" value="TMS34901.1"/>
    <property type="molecule type" value="Genomic_DNA"/>
</dbReference>
<evidence type="ECO:0000313" key="1">
    <source>
        <dbReference type="EMBL" id="TMS34901.1"/>
    </source>
</evidence>